<gene>
    <name evidence="1" type="ORF">LCGC14_1743580</name>
</gene>
<dbReference type="AlphaFoldDB" id="A0A0F9JL84"/>
<organism evidence="1">
    <name type="scientific">marine sediment metagenome</name>
    <dbReference type="NCBI Taxonomy" id="412755"/>
    <lineage>
        <taxon>unclassified sequences</taxon>
        <taxon>metagenomes</taxon>
        <taxon>ecological metagenomes</taxon>
    </lineage>
</organism>
<dbReference type="EMBL" id="LAZR01015985">
    <property type="protein sequence ID" value="KKM06476.1"/>
    <property type="molecule type" value="Genomic_DNA"/>
</dbReference>
<reference evidence="1" key="1">
    <citation type="journal article" date="2015" name="Nature">
        <title>Complex archaea that bridge the gap between prokaryotes and eukaryotes.</title>
        <authorList>
            <person name="Spang A."/>
            <person name="Saw J.H."/>
            <person name="Jorgensen S.L."/>
            <person name="Zaremba-Niedzwiedzka K."/>
            <person name="Martijn J."/>
            <person name="Lind A.E."/>
            <person name="van Eijk R."/>
            <person name="Schleper C."/>
            <person name="Guy L."/>
            <person name="Ettema T.J."/>
        </authorList>
    </citation>
    <scope>NUCLEOTIDE SEQUENCE</scope>
</reference>
<evidence type="ECO:0000313" key="1">
    <source>
        <dbReference type="EMBL" id="KKM06476.1"/>
    </source>
</evidence>
<protein>
    <submittedName>
        <fullName evidence="1">Uncharacterized protein</fullName>
    </submittedName>
</protein>
<sequence>MTTYLVVHDIPFYEFMSTGNLCNFTAYSGYPDYLVYKVDDNVEYSGYYNNNQTFSFFIDGYGVGVHNISILITSLDGKSAEFYGNFTVYSTAELAIIIIQLNDWVYESIGNELIFNITTKYPGYYQIFIDGILESKFNFTESQRITFLLTNYSVGVHNIIIWARSLNGKEVQCKTLLRSTLLKGLLPLLILPLKVMCLRWE</sequence>
<accession>A0A0F9JL84</accession>
<comment type="caution">
    <text evidence="1">The sequence shown here is derived from an EMBL/GenBank/DDBJ whole genome shotgun (WGS) entry which is preliminary data.</text>
</comment>
<name>A0A0F9JL84_9ZZZZ</name>
<proteinExistence type="predicted"/>